<dbReference type="InterPro" id="IPR033304">
    <property type="entry name" value="DLEC1"/>
</dbReference>
<dbReference type="GO" id="GO:0005737">
    <property type="term" value="C:cytoplasm"/>
    <property type="evidence" value="ECO:0007669"/>
    <property type="project" value="TreeGrafter"/>
</dbReference>
<sequence>MSPPGFAKPTVSYNRHICYLPQDDGYTVIPPPERTAQSLLEESETSLTLACSSDTCTPRSLPSQVGHTEVVLKPKWMYELSAKSRAEERAGLQKLQHRHKFLRNPRFLPPNAHQGGKSLILLWEKGDRGRKGQKQER</sequence>
<dbReference type="EMBL" id="FR941655">
    <property type="protein sequence ID" value="CDQ98919.1"/>
    <property type="molecule type" value="Genomic_DNA"/>
</dbReference>
<dbReference type="GO" id="GO:0008285">
    <property type="term" value="P:negative regulation of cell population proliferation"/>
    <property type="evidence" value="ECO:0007669"/>
    <property type="project" value="InterPro"/>
</dbReference>
<reference evidence="2" key="1">
    <citation type="journal article" date="2014" name="Nat. Commun.">
        <title>The rainbow trout genome provides novel insights into evolution after whole-genome duplication in vertebrates.</title>
        <authorList>
            <person name="Berthelot C."/>
            <person name="Brunet F."/>
            <person name="Chalopin D."/>
            <person name="Juanchich A."/>
            <person name="Bernard M."/>
            <person name="Noel B."/>
            <person name="Bento P."/>
            <person name="Da Silva C."/>
            <person name="Labadie K."/>
            <person name="Alberti A."/>
            <person name="Aury J.M."/>
            <person name="Louis A."/>
            <person name="Dehais P."/>
            <person name="Bardou P."/>
            <person name="Montfort J."/>
            <person name="Klopp C."/>
            <person name="Cabau C."/>
            <person name="Gaspin C."/>
            <person name="Thorgaard G.H."/>
            <person name="Boussaha M."/>
            <person name="Quillet E."/>
            <person name="Guyomard R."/>
            <person name="Galiana D."/>
            <person name="Bobe J."/>
            <person name="Volff J.N."/>
            <person name="Genet C."/>
            <person name="Wincker P."/>
            <person name="Jaillon O."/>
            <person name="Roest Crollius H."/>
            <person name="Guiguen Y."/>
        </authorList>
    </citation>
    <scope>NUCLEOTIDE SEQUENCE [LARGE SCALE GENOMIC DNA]</scope>
</reference>
<organism evidence="2 3">
    <name type="scientific">Oncorhynchus mykiss</name>
    <name type="common">Rainbow trout</name>
    <name type="synonym">Salmo gairdneri</name>
    <dbReference type="NCBI Taxonomy" id="8022"/>
    <lineage>
        <taxon>Eukaryota</taxon>
        <taxon>Metazoa</taxon>
        <taxon>Chordata</taxon>
        <taxon>Craniata</taxon>
        <taxon>Vertebrata</taxon>
        <taxon>Euteleostomi</taxon>
        <taxon>Actinopterygii</taxon>
        <taxon>Neopterygii</taxon>
        <taxon>Teleostei</taxon>
        <taxon>Protacanthopterygii</taxon>
        <taxon>Salmoniformes</taxon>
        <taxon>Salmonidae</taxon>
        <taxon>Salmoninae</taxon>
        <taxon>Oncorhynchus</taxon>
    </lineage>
</organism>
<dbReference type="GO" id="GO:0015631">
    <property type="term" value="F:tubulin binding"/>
    <property type="evidence" value="ECO:0007669"/>
    <property type="project" value="TreeGrafter"/>
</dbReference>
<dbReference type="PANTHER" id="PTHR46348:SF1">
    <property type="entry name" value="DELETED IN LUNG AND ESOPHAGEAL CANCER PROTEIN 1"/>
    <property type="match status" value="1"/>
</dbReference>
<dbReference type="AlphaFoldDB" id="A0A060ZB27"/>
<reference evidence="2" key="2">
    <citation type="submission" date="2014-03" db="EMBL/GenBank/DDBJ databases">
        <authorList>
            <person name="Genoscope - CEA"/>
        </authorList>
    </citation>
    <scope>NUCLEOTIDE SEQUENCE</scope>
</reference>
<dbReference type="GO" id="GO:0005929">
    <property type="term" value="C:cilium"/>
    <property type="evidence" value="ECO:0007669"/>
    <property type="project" value="TreeGrafter"/>
</dbReference>
<dbReference type="PANTHER" id="PTHR46348">
    <property type="entry name" value="DELETED IN LUNG AND ESOPHAGEAL CANCER PROTEIN 1"/>
    <property type="match status" value="1"/>
</dbReference>
<gene>
    <name evidence="2" type="ORF">GSONMT00002912001</name>
</gene>
<evidence type="ECO:0000313" key="2">
    <source>
        <dbReference type="EMBL" id="CDQ98919.1"/>
    </source>
</evidence>
<proteinExistence type="predicted"/>
<protein>
    <submittedName>
        <fullName evidence="2">Uncharacterized protein</fullName>
    </submittedName>
</protein>
<dbReference type="PaxDb" id="8022-A0A060ZB27"/>
<feature type="compositionally biased region" description="Basic and acidic residues" evidence="1">
    <location>
        <begin position="124"/>
        <end position="137"/>
    </location>
</feature>
<evidence type="ECO:0000313" key="3">
    <source>
        <dbReference type="Proteomes" id="UP000193380"/>
    </source>
</evidence>
<accession>A0A060ZB27</accession>
<dbReference type="STRING" id="8022.A0A060ZB27"/>
<feature type="region of interest" description="Disordered" evidence="1">
    <location>
        <begin position="105"/>
        <end position="137"/>
    </location>
</feature>
<evidence type="ECO:0000256" key="1">
    <source>
        <dbReference type="SAM" id="MobiDB-lite"/>
    </source>
</evidence>
<name>A0A060ZB27_ONCMY</name>
<dbReference type="Proteomes" id="UP000193380">
    <property type="component" value="Unassembled WGS sequence"/>
</dbReference>